<gene>
    <name evidence="5" type="ORF">FCC1311_085712</name>
</gene>
<feature type="compositionally biased region" description="Basic and acidic residues" evidence="4">
    <location>
        <begin position="983"/>
        <end position="994"/>
    </location>
</feature>
<keyword evidence="6" id="KW-1185">Reference proteome</keyword>
<protein>
    <submittedName>
        <fullName evidence="5">Tetratricopeptide repeat protein 27</fullName>
    </submittedName>
</protein>
<reference evidence="5 6" key="1">
    <citation type="submission" date="2017-12" db="EMBL/GenBank/DDBJ databases">
        <title>Sequencing, de novo assembly and annotation of complete genome of a new Thraustochytrid species, strain FCC1311.</title>
        <authorList>
            <person name="Sedici K."/>
            <person name="Godart F."/>
            <person name="Aiese Cigliano R."/>
            <person name="Sanseverino W."/>
            <person name="Barakat M."/>
            <person name="Ortet P."/>
            <person name="Marechal E."/>
            <person name="Cagnac O."/>
            <person name="Amato A."/>
        </authorList>
    </citation>
    <scope>NUCLEOTIDE SEQUENCE [LARGE SCALE GENOMIC DNA]</scope>
</reference>
<dbReference type="Proteomes" id="UP000241890">
    <property type="component" value="Unassembled WGS sequence"/>
</dbReference>
<feature type="region of interest" description="Disordered" evidence="4">
    <location>
        <begin position="519"/>
        <end position="570"/>
    </location>
</feature>
<evidence type="ECO:0000256" key="2">
    <source>
        <dbReference type="ARBA" id="ARBA00022803"/>
    </source>
</evidence>
<feature type="compositionally biased region" description="Low complexity" evidence="4">
    <location>
        <begin position="526"/>
        <end position="556"/>
    </location>
</feature>
<dbReference type="PROSITE" id="PS50005">
    <property type="entry name" value="TPR"/>
    <property type="match status" value="1"/>
</dbReference>
<feature type="compositionally biased region" description="Polar residues" evidence="4">
    <location>
        <begin position="376"/>
        <end position="389"/>
    </location>
</feature>
<dbReference type="InParanoid" id="A0A2R5GN76"/>
<feature type="compositionally biased region" description="Acidic residues" evidence="4">
    <location>
        <begin position="361"/>
        <end position="372"/>
    </location>
</feature>
<accession>A0A2R5GN76</accession>
<dbReference type="EMBL" id="BEYU01000121">
    <property type="protein sequence ID" value="GBG32346.1"/>
    <property type="molecule type" value="Genomic_DNA"/>
</dbReference>
<dbReference type="Gene3D" id="1.25.40.10">
    <property type="entry name" value="Tetratricopeptide repeat domain"/>
    <property type="match status" value="1"/>
</dbReference>
<comment type="caution">
    <text evidence="5">The sequence shown here is derived from an EMBL/GenBank/DDBJ whole genome shotgun (WGS) entry which is preliminary data.</text>
</comment>
<feature type="region of interest" description="Disordered" evidence="4">
    <location>
        <begin position="1"/>
        <end position="48"/>
    </location>
</feature>
<evidence type="ECO:0000313" key="5">
    <source>
        <dbReference type="EMBL" id="GBG32346.1"/>
    </source>
</evidence>
<organism evidence="5 6">
    <name type="scientific">Hondaea fermentalgiana</name>
    <dbReference type="NCBI Taxonomy" id="2315210"/>
    <lineage>
        <taxon>Eukaryota</taxon>
        <taxon>Sar</taxon>
        <taxon>Stramenopiles</taxon>
        <taxon>Bigyra</taxon>
        <taxon>Labyrinthulomycetes</taxon>
        <taxon>Thraustochytrida</taxon>
        <taxon>Thraustochytriidae</taxon>
        <taxon>Hondaea</taxon>
    </lineage>
</organism>
<proteinExistence type="predicted"/>
<feature type="repeat" description="TPR" evidence="3">
    <location>
        <begin position="846"/>
        <end position="879"/>
    </location>
</feature>
<dbReference type="SUPFAM" id="SSF48452">
    <property type="entry name" value="TPR-like"/>
    <property type="match status" value="1"/>
</dbReference>
<dbReference type="InterPro" id="IPR019734">
    <property type="entry name" value="TPR_rpt"/>
</dbReference>
<feature type="region of interest" description="Disordered" evidence="4">
    <location>
        <begin position="973"/>
        <end position="1004"/>
    </location>
</feature>
<evidence type="ECO:0000256" key="4">
    <source>
        <dbReference type="SAM" id="MobiDB-lite"/>
    </source>
</evidence>
<keyword evidence="1" id="KW-0677">Repeat</keyword>
<evidence type="ECO:0000313" key="6">
    <source>
        <dbReference type="Proteomes" id="UP000241890"/>
    </source>
</evidence>
<dbReference type="PANTHER" id="PTHR16193">
    <property type="entry name" value="TETRATRICOPEPTIDE REPEAT PROTEIN 27"/>
    <property type="match status" value="1"/>
</dbReference>
<sequence>MADTASDSSSDADLNEFLGLPEDYELPDEDDGDDEVGNGQDLANGNGKKRGLGVADPLFSLRLVERMTLESNVEGLELMLTKAEAEAGERQALADDPEVKDLQLEVLRMAVALARGDFIEALSSPAVSGIFAPEDTKGYSVSRVKNREGRFLHERVVEHIDQGLGPCVGRKSFKDPSVSSPEDHVNQRALRAVATMFAGVACLHLFVQANWTGPPVSESAVEPMYPLPFLRNVYDGANAETATTPGAASDKQEPGVRHLETALSALEADAKASAAIAGKDTSRFEENLDAFPQLHARAALMLGANGEEVYRDAKFLHFLHVARVILRVVANPTVAPGAVDPTDMLEEAKLVDEAGAVMEDADFGGDSDDDEAGINMASTQGTQGGVSSKPQEEIASSVRSALRHLLTSGWWAARSAVVHQETLEAKDAAAPSLEQEAERGFRRTLRAVDLMYPDDKLLLASVWIECGVARHKFKAADRAKQAFAEAKEAAQLNIQMTGALGKRTKFQRQEKTQLILLAASSTTKQPSPSESASATTTSAAVTPPSSSSSSSAPAPVEGEEDPSAEGMGQTSVLGIPKIKLEEVDAETPLHEQVQLGAEVDDEEARMRRGTLSLLDQCIVLGLCMDVKNSYAMEGLTAEEMLAYVERVLQSPENWMVYSTALLIKSQLEFERNKTKERAILQMQVLVDQQTNRLTPLQPKQRDLDEAAPVTERLAFLHALAWPAVWELKRGLAALYREVGAAGSALQIYEEVRLWEEAVDCLVMMEKRARAEKLVRERLAVQPSAHLMCVLGGLLQDEDWYRKAWEFSGKRHARAKREWALLAFNRGDLQESADHLQDALRINPLFPESWFRLGSCAMRLEQWKLARTAFAHVTRQDPDSGDSWANLSSVLVQLGDYPAALKAVAEAVRQSRSNWKIWENYILLAVNTHQWGMAIDGMSNLVDVRGGSGEAVADMVDLQSLLVLVDALTQKSAAAESGNDGGVNEEKEDNKEQDPHAPSASEGGMSAELTASLRAQLEALFEKMRAKCKSEPNMWKVMSIYYEGVGDLVQVRDCLVRRMRSLMQQEVGWEREELKAERIVSVAQDLLARFADHAERDPALVSDAAARESVLSQASQLARSVVDKLKANEDLPATVYTPLEDVLPK</sequence>
<dbReference type="InterPro" id="IPR011990">
    <property type="entry name" value="TPR-like_helical_dom_sf"/>
</dbReference>
<dbReference type="PANTHER" id="PTHR16193:SF0">
    <property type="entry name" value="TETRATRICOPEPTIDE REPEAT PROTEIN 27"/>
    <property type="match status" value="1"/>
</dbReference>
<dbReference type="Pfam" id="PF13432">
    <property type="entry name" value="TPR_16"/>
    <property type="match status" value="1"/>
</dbReference>
<dbReference type="SMART" id="SM00028">
    <property type="entry name" value="TPR"/>
    <property type="match status" value="3"/>
</dbReference>
<dbReference type="OrthoDB" id="1936594at2759"/>
<dbReference type="InterPro" id="IPR044244">
    <property type="entry name" value="TTC27/Emw1"/>
</dbReference>
<name>A0A2R5GN76_9STRA</name>
<feature type="compositionally biased region" description="Low complexity" evidence="4">
    <location>
        <begin position="1"/>
        <end position="12"/>
    </location>
</feature>
<feature type="region of interest" description="Disordered" evidence="4">
    <location>
        <begin position="361"/>
        <end position="393"/>
    </location>
</feature>
<keyword evidence="2 3" id="KW-0802">TPR repeat</keyword>
<dbReference type="AlphaFoldDB" id="A0A2R5GN76"/>
<evidence type="ECO:0000256" key="1">
    <source>
        <dbReference type="ARBA" id="ARBA00022737"/>
    </source>
</evidence>
<feature type="compositionally biased region" description="Acidic residues" evidence="4">
    <location>
        <begin position="22"/>
        <end position="36"/>
    </location>
</feature>
<evidence type="ECO:0000256" key="3">
    <source>
        <dbReference type="PROSITE-ProRule" id="PRU00339"/>
    </source>
</evidence>